<dbReference type="InterPro" id="IPR056823">
    <property type="entry name" value="TEN-like_YD-shell"/>
</dbReference>
<dbReference type="PANTHER" id="PTHR32305:SF15">
    <property type="entry name" value="PROTEIN RHSA-RELATED"/>
    <property type="match status" value="1"/>
</dbReference>
<evidence type="ECO:0000256" key="1">
    <source>
        <dbReference type="ARBA" id="ARBA00022737"/>
    </source>
</evidence>
<sequence length="1607" mass="181248">MSEKQEFYHYINQQLEAFPGLLTEYREHTKKWYFQLADKGSAALDLPSLFSMDKKLKVSGASTTVGKDDDNYATKVSCPLSGKLEIESMFQSIYNVPLGGIDAIIKAEDGSETQTVTLDTQGKATVTGLTPGKYYEVVINNKPTPAEMDSLFAHYDELSGDLVDWLTGKWNSFKPEWDSYFSNSAAQSVLSVISHFAEGIWKALKELWDGIGEIYDMLKDPKKALKDMVDGAADIINAIKNAASSAPDMLEKALLFASDEAALYLFVRAMMAYISMVPLTGMLNKLAEMGGNALAGVLLGLLGGVIVTFIATPASGVAYAVYRAVKTAGVAIKKVIEPLLEVIEEIFAFAKKLINKACEKFKRIAMNKGGKGVYRNGKLEFEASNRPTSKLHMDKDDLPDSSKVAKNESGLSTQGNKTTVCDNDPISMATGEELLELTDGHLIGLLPFEWQRLYRTGAVETNVGLGYGWSHALSHQLTVDGDEIIWRDGEGKLTRFPRPTKQLPAMTNRMAGSAAFLGSDEQIVIAAGEHFYSFKMSGDSGRLTAIKDVYDHTLSIAYDRQHRPVRVATETNLKFELVYEHDLIARVDLYAYLAEQDEWQFVQTQVSYGYNGLSQLISATNASGETEQYTYDAQHVIQSRELAGGAVFRWEWQGEGKQVRAIRQYSNLTQVDTRYEWDEDAGTVTLTNSDGSQQVYQHDENARLVKEVDGSGGEYLKEYDDKGRLTKETDALGNVTESVYNDAGELVAKIEPNGLTTHFSYRNGLLSKVQQDKAIWQYRHDHLGHITEQTDPLGHTTSYDYNDHGLIEKIIYPDGGEHKLTWNRNGHLVDETTPQGEVIRYRYDILGRLRLRHDSQGVTELSYDRSGRLTKQVLPGGQTRFYEYNAYNKVTKFTDEQGRVTTYDYEFPLHLVTKKTNPDGSTVQYRYDNPFHFVSEIINERGERYQIDYMPTGHVQREVTFDGRQFVYEYDSHTQLTAKTEIGSEGTELITRYAYNEQGKLIEKILPDESTISYSYDLLGHLTGVNDGQWPLAYEYDVLGRLTVEHQGWASAGYRYDAMGHLTAHLLPDGQQIDYEFQHGRLHQVSLNGHCLTQHQYQVSGLESSRTQGALTSHFQYDDMGRLSEHRVSQAQQQTLFRRYQYNRSGNLMQVEDNLRGLTQYQYDPLDRLTSVRGSVSETFAHDPAGNLIQDRLSNVEGNRLLFQGDCHYQYDEFGNLIQEARGTNQSLITRYEYDGQHRLTRVEKHDGTIAEYQYDAFGRRIQKAVTDKTGHQRTTEFLWQGDKLLAESGDSHYQTYLYEYGSFKPLALITGEGAANATPYFYHLDQIGTPLEITDATGQVAWSVDYHSYGNVAYQRKAEITSPLRFQGQYYDEETGLHYNRHRYYSPDTGRFITVDPIGLAGGLNNYQYVKNPTGWIDPLGLMMRNCAGQKVLQKGRLEELRAKYGTLTAEQINQRINLRGATTEEYNRLLRTGMSKNEMGPVVAGVYDTKTGQYFFDINHESLPSKLDPLLANRLENMPSDIMNSYEKTLGAGTHAEVYALNKAMLAREGAALDDFMIYTISAKKASVPLRGLPVPRCPHCDFLTNGTQYFPEVMNYSKKSIVKP</sequence>
<dbReference type="InterPro" id="IPR050708">
    <property type="entry name" value="T6SS_VgrG/RHS"/>
</dbReference>
<evidence type="ECO:0000313" key="7">
    <source>
        <dbReference type="Proteomes" id="UP001283366"/>
    </source>
</evidence>
<name>A0ABU4I324_9VIBR</name>
<evidence type="ECO:0000259" key="4">
    <source>
        <dbReference type="Pfam" id="PF20148"/>
    </source>
</evidence>
<proteinExistence type="predicted"/>
<dbReference type="Gene3D" id="2.180.10.10">
    <property type="entry name" value="RHS repeat-associated core"/>
    <property type="match status" value="6"/>
</dbReference>
<dbReference type="EMBL" id="JAWRCO010000001">
    <property type="protein sequence ID" value="MDW6002325.1"/>
    <property type="molecule type" value="Genomic_DNA"/>
</dbReference>
<keyword evidence="1" id="KW-0677">Repeat</keyword>
<evidence type="ECO:0000313" key="6">
    <source>
        <dbReference type="EMBL" id="MDW6002325.1"/>
    </source>
</evidence>
<dbReference type="NCBIfam" id="TIGR03696">
    <property type="entry name" value="Rhs_assc_core"/>
    <property type="match status" value="1"/>
</dbReference>
<dbReference type="Proteomes" id="UP001283366">
    <property type="component" value="Unassembled WGS sequence"/>
</dbReference>
<feature type="compositionally biased region" description="Basic and acidic residues" evidence="2">
    <location>
        <begin position="391"/>
        <end position="406"/>
    </location>
</feature>
<keyword evidence="3" id="KW-0472">Membrane</keyword>
<keyword evidence="3" id="KW-0812">Transmembrane</keyword>
<feature type="domain" description="Teneurin-like YD-shell" evidence="5">
    <location>
        <begin position="1108"/>
        <end position="1397"/>
    </location>
</feature>
<feature type="transmembrane region" description="Helical" evidence="3">
    <location>
        <begin position="261"/>
        <end position="281"/>
    </location>
</feature>
<dbReference type="Pfam" id="PF25023">
    <property type="entry name" value="TEN_YD-shell"/>
    <property type="match status" value="2"/>
</dbReference>
<dbReference type="PANTHER" id="PTHR32305">
    <property type="match status" value="1"/>
</dbReference>
<dbReference type="Pfam" id="PF05593">
    <property type="entry name" value="RHS_repeat"/>
    <property type="match status" value="1"/>
</dbReference>
<dbReference type="InterPro" id="IPR025968">
    <property type="entry name" value="YwqJ_deaminase"/>
</dbReference>
<dbReference type="Pfam" id="PF14431">
    <property type="entry name" value="YwqJ-deaminase"/>
    <property type="match status" value="1"/>
</dbReference>
<evidence type="ECO:0000256" key="2">
    <source>
        <dbReference type="SAM" id="MobiDB-lite"/>
    </source>
</evidence>
<evidence type="ECO:0000256" key="3">
    <source>
        <dbReference type="SAM" id="Phobius"/>
    </source>
</evidence>
<feature type="domain" description="Teneurin-like YD-shell" evidence="5">
    <location>
        <begin position="734"/>
        <end position="905"/>
    </location>
</feature>
<dbReference type="InterPro" id="IPR045351">
    <property type="entry name" value="DUF6531"/>
</dbReference>
<reference evidence="6 7" key="1">
    <citation type="submission" date="2023-11" db="EMBL/GenBank/DDBJ databases">
        <title>Plant-associative lifestyle of Vibrio porteresiae and its evolutionary dynamics.</title>
        <authorList>
            <person name="Rameshkumar N."/>
            <person name="Kirti K."/>
        </authorList>
    </citation>
    <scope>NUCLEOTIDE SEQUENCE [LARGE SCALE GENOMIC DNA]</scope>
    <source>
        <strain evidence="6 7">MSSRF38</strain>
    </source>
</reference>
<gene>
    <name evidence="6" type="ORF">SBX37_05530</name>
</gene>
<organism evidence="6 7">
    <name type="scientific">Vibrio mangrovi</name>
    <dbReference type="NCBI Taxonomy" id="474394"/>
    <lineage>
        <taxon>Bacteria</taxon>
        <taxon>Pseudomonadati</taxon>
        <taxon>Pseudomonadota</taxon>
        <taxon>Gammaproteobacteria</taxon>
        <taxon>Vibrionales</taxon>
        <taxon>Vibrionaceae</taxon>
        <taxon>Vibrio</taxon>
    </lineage>
</organism>
<dbReference type="RefSeq" id="WP_261856150.1">
    <property type="nucleotide sequence ID" value="NZ_AP024883.1"/>
</dbReference>
<dbReference type="PRINTS" id="PR00394">
    <property type="entry name" value="RHSPROTEIN"/>
</dbReference>
<feature type="domain" description="DUF6531" evidence="4">
    <location>
        <begin position="424"/>
        <end position="496"/>
    </location>
</feature>
<protein>
    <submittedName>
        <fullName evidence="6">RHS repeat-associated core domain-containing protein</fullName>
    </submittedName>
</protein>
<evidence type="ECO:0000259" key="5">
    <source>
        <dbReference type="Pfam" id="PF25023"/>
    </source>
</evidence>
<dbReference type="InterPro" id="IPR022385">
    <property type="entry name" value="Rhs_assc_core"/>
</dbReference>
<feature type="transmembrane region" description="Helical" evidence="3">
    <location>
        <begin position="293"/>
        <end position="322"/>
    </location>
</feature>
<keyword evidence="7" id="KW-1185">Reference proteome</keyword>
<dbReference type="NCBIfam" id="TIGR01643">
    <property type="entry name" value="YD_repeat_2x"/>
    <property type="match status" value="7"/>
</dbReference>
<feature type="region of interest" description="Disordered" evidence="2">
    <location>
        <begin position="385"/>
        <end position="419"/>
    </location>
</feature>
<dbReference type="InterPro" id="IPR006530">
    <property type="entry name" value="YD"/>
</dbReference>
<feature type="compositionally biased region" description="Polar residues" evidence="2">
    <location>
        <begin position="409"/>
        <end position="419"/>
    </location>
</feature>
<dbReference type="Pfam" id="PF20148">
    <property type="entry name" value="DUF6531"/>
    <property type="match status" value="1"/>
</dbReference>
<comment type="caution">
    <text evidence="6">The sequence shown here is derived from an EMBL/GenBank/DDBJ whole genome shotgun (WGS) entry which is preliminary data.</text>
</comment>
<keyword evidence="3" id="KW-1133">Transmembrane helix</keyword>
<dbReference type="InterPro" id="IPR031325">
    <property type="entry name" value="RHS_repeat"/>
</dbReference>
<accession>A0ABU4I324</accession>